<dbReference type="SUPFAM" id="SSF47384">
    <property type="entry name" value="Homodimeric domain of signal transducing histidine kinase"/>
    <property type="match status" value="1"/>
</dbReference>
<dbReference type="GO" id="GO:0000156">
    <property type="term" value="F:phosphorelay response regulator activity"/>
    <property type="evidence" value="ECO:0007669"/>
    <property type="project" value="TreeGrafter"/>
</dbReference>
<dbReference type="CDD" id="cd19410">
    <property type="entry name" value="HK9-like_sensor"/>
    <property type="match status" value="1"/>
</dbReference>
<gene>
    <name evidence="8" type="ORF">SAMN05216382_0879</name>
</gene>
<feature type="transmembrane region" description="Helical" evidence="6">
    <location>
        <begin position="27"/>
        <end position="48"/>
    </location>
</feature>
<dbReference type="GO" id="GO:0007234">
    <property type="term" value="P:osmosensory signaling via phosphorelay pathway"/>
    <property type="evidence" value="ECO:0007669"/>
    <property type="project" value="TreeGrafter"/>
</dbReference>
<dbReference type="PROSITE" id="PS50109">
    <property type="entry name" value="HIS_KIN"/>
    <property type="match status" value="1"/>
</dbReference>
<sequence>MLLIAGAMARSPTLFVSPRESPIGKRLTTLMSIGFLALVAAGIAAAWMTQRNQVHARWVEHTYRVENAIIDLRRLIEEGETTRRGYLLAPDVPLLRTAYEATARDLPVRLSALDALVADNALQRRNVVELDAQIGPIAAARAQSIALVDAGRVVEARDLFHTETASRRMMAVRRTMNRMIAIERTLLAQRDAELRDAVHAFYVMLALTGVLLVVVALISLAAVLTYTRDLGRSRDTLNELNANLEAIVADRTADLTRANEEIQRFAYIVSHDLRSPLVNVMGFTAELEASTQQLAQLVDRAEQEAPHLVSEDARLAAREDLPEAIGFIRTSTQKMDRLINAILMLSRQGRRVLSPERLDLVALVENIRDAMTHRLTEADAEIVIEQPMPDVVSDRFSLDQILSNLVDNAVKYLKPGVPGRITVRGRRQASRIIIEVADNGRGIDPRDHSRVFDLFRRSGTQDRPGEGIGLATVRALVFRLGGHIEVSSTLGEGATFRLTLPLSLEPQDRSE</sequence>
<evidence type="ECO:0000256" key="1">
    <source>
        <dbReference type="ARBA" id="ARBA00000085"/>
    </source>
</evidence>
<dbReference type="PRINTS" id="PR00344">
    <property type="entry name" value="BCTRLSENSOR"/>
</dbReference>
<dbReference type="InterPro" id="IPR003661">
    <property type="entry name" value="HisK_dim/P_dom"/>
</dbReference>
<accession>A0A1H7IXF1</accession>
<keyword evidence="9" id="KW-1185">Reference proteome</keyword>
<dbReference type="InterPro" id="IPR036890">
    <property type="entry name" value="HATPase_C_sf"/>
</dbReference>
<dbReference type="CDD" id="cd00082">
    <property type="entry name" value="HisKA"/>
    <property type="match status" value="1"/>
</dbReference>
<evidence type="ECO:0000256" key="2">
    <source>
        <dbReference type="ARBA" id="ARBA00012438"/>
    </source>
</evidence>
<keyword evidence="6" id="KW-0812">Transmembrane</keyword>
<evidence type="ECO:0000313" key="8">
    <source>
        <dbReference type="EMBL" id="SEK66340.1"/>
    </source>
</evidence>
<dbReference type="PANTHER" id="PTHR42878">
    <property type="entry name" value="TWO-COMPONENT HISTIDINE KINASE"/>
    <property type="match status" value="1"/>
</dbReference>
<dbReference type="Gene3D" id="3.30.565.10">
    <property type="entry name" value="Histidine kinase-like ATPase, C-terminal domain"/>
    <property type="match status" value="1"/>
</dbReference>
<reference evidence="9" key="1">
    <citation type="submission" date="2016-10" db="EMBL/GenBank/DDBJ databases">
        <authorList>
            <person name="Varghese N."/>
            <person name="Submissions S."/>
        </authorList>
    </citation>
    <scope>NUCLEOTIDE SEQUENCE [LARGE SCALE GENOMIC DNA]</scope>
    <source>
        <strain evidence="9">JS21-1</strain>
    </source>
</reference>
<dbReference type="PANTHER" id="PTHR42878:SF15">
    <property type="entry name" value="BACTERIOPHYTOCHROME"/>
    <property type="match status" value="1"/>
</dbReference>
<name>A0A1H7IXF1_9SPHN</name>
<keyword evidence="3" id="KW-0597">Phosphoprotein</keyword>
<dbReference type="Proteomes" id="UP000199214">
    <property type="component" value="Unassembled WGS sequence"/>
</dbReference>
<dbReference type="GO" id="GO:0000155">
    <property type="term" value="F:phosphorelay sensor kinase activity"/>
    <property type="evidence" value="ECO:0007669"/>
    <property type="project" value="InterPro"/>
</dbReference>
<evidence type="ECO:0000256" key="4">
    <source>
        <dbReference type="ARBA" id="ARBA00022679"/>
    </source>
</evidence>
<feature type="domain" description="Histidine kinase" evidence="7">
    <location>
        <begin position="268"/>
        <end position="504"/>
    </location>
</feature>
<dbReference type="STRING" id="1855283.SAMN05216382_0879"/>
<dbReference type="AlphaFoldDB" id="A0A1H7IXF1"/>
<organism evidence="8 9">
    <name type="scientific">Sphingomonas palmae</name>
    <dbReference type="NCBI Taxonomy" id="1855283"/>
    <lineage>
        <taxon>Bacteria</taxon>
        <taxon>Pseudomonadati</taxon>
        <taxon>Pseudomonadota</taxon>
        <taxon>Alphaproteobacteria</taxon>
        <taxon>Sphingomonadales</taxon>
        <taxon>Sphingomonadaceae</taxon>
        <taxon>Sphingomonas</taxon>
    </lineage>
</organism>
<dbReference type="SMART" id="SM00388">
    <property type="entry name" value="HisKA"/>
    <property type="match status" value="1"/>
</dbReference>
<feature type="transmembrane region" description="Helical" evidence="6">
    <location>
        <begin position="200"/>
        <end position="226"/>
    </location>
</feature>
<evidence type="ECO:0000313" key="9">
    <source>
        <dbReference type="Proteomes" id="UP000199214"/>
    </source>
</evidence>
<dbReference type="SMART" id="SM00387">
    <property type="entry name" value="HATPase_c"/>
    <property type="match status" value="1"/>
</dbReference>
<dbReference type="SUPFAM" id="SSF55874">
    <property type="entry name" value="ATPase domain of HSP90 chaperone/DNA topoisomerase II/histidine kinase"/>
    <property type="match status" value="1"/>
</dbReference>
<dbReference type="InterPro" id="IPR036097">
    <property type="entry name" value="HisK_dim/P_sf"/>
</dbReference>
<evidence type="ECO:0000256" key="5">
    <source>
        <dbReference type="ARBA" id="ARBA00022777"/>
    </source>
</evidence>
<dbReference type="GO" id="GO:0030295">
    <property type="term" value="F:protein kinase activator activity"/>
    <property type="evidence" value="ECO:0007669"/>
    <property type="project" value="TreeGrafter"/>
</dbReference>
<dbReference type="Pfam" id="PF05227">
    <property type="entry name" value="CHASE3"/>
    <property type="match status" value="1"/>
</dbReference>
<evidence type="ECO:0000259" key="7">
    <source>
        <dbReference type="PROSITE" id="PS50109"/>
    </source>
</evidence>
<dbReference type="EC" id="2.7.13.3" evidence="2"/>
<evidence type="ECO:0000256" key="3">
    <source>
        <dbReference type="ARBA" id="ARBA00022553"/>
    </source>
</evidence>
<dbReference type="Gene3D" id="1.10.287.130">
    <property type="match status" value="1"/>
</dbReference>
<dbReference type="InterPro" id="IPR005467">
    <property type="entry name" value="His_kinase_dom"/>
</dbReference>
<dbReference type="EMBL" id="FNZZ01000001">
    <property type="protein sequence ID" value="SEK66340.1"/>
    <property type="molecule type" value="Genomic_DNA"/>
</dbReference>
<dbReference type="InterPro" id="IPR004358">
    <property type="entry name" value="Sig_transdc_His_kin-like_C"/>
</dbReference>
<keyword evidence="6" id="KW-0472">Membrane</keyword>
<keyword evidence="6" id="KW-1133">Transmembrane helix</keyword>
<proteinExistence type="predicted"/>
<keyword evidence="5 8" id="KW-0418">Kinase</keyword>
<dbReference type="InterPro" id="IPR007891">
    <property type="entry name" value="CHASE3"/>
</dbReference>
<comment type="catalytic activity">
    <reaction evidence="1">
        <text>ATP + protein L-histidine = ADP + protein N-phospho-L-histidine.</text>
        <dbReference type="EC" id="2.7.13.3"/>
    </reaction>
</comment>
<dbReference type="Pfam" id="PF02518">
    <property type="entry name" value="HATPase_c"/>
    <property type="match status" value="1"/>
</dbReference>
<dbReference type="InterPro" id="IPR003594">
    <property type="entry name" value="HATPase_dom"/>
</dbReference>
<dbReference type="InterPro" id="IPR050351">
    <property type="entry name" value="BphY/WalK/GraS-like"/>
</dbReference>
<keyword evidence="4" id="KW-0808">Transferase</keyword>
<evidence type="ECO:0000256" key="6">
    <source>
        <dbReference type="SAM" id="Phobius"/>
    </source>
</evidence>
<protein>
    <recommendedName>
        <fullName evidence="2">histidine kinase</fullName>
        <ecNumber evidence="2">2.7.13.3</ecNumber>
    </recommendedName>
</protein>